<dbReference type="PANTHER" id="PTHR44013:SF1">
    <property type="entry name" value="ZINC-TYPE ALCOHOL DEHYDROGENASE-LIKE PROTEIN C16A3.02C"/>
    <property type="match status" value="1"/>
</dbReference>
<dbReference type="Gene3D" id="3.90.180.10">
    <property type="entry name" value="Medium-chain alcohol dehydrogenases, catalytic domain"/>
    <property type="match status" value="1"/>
</dbReference>
<dbReference type="SMART" id="SM00829">
    <property type="entry name" value="PKS_ER"/>
    <property type="match status" value="1"/>
</dbReference>
<dbReference type="InterPro" id="IPR020843">
    <property type="entry name" value="ER"/>
</dbReference>
<dbReference type="SUPFAM" id="SSF50129">
    <property type="entry name" value="GroES-like"/>
    <property type="match status" value="1"/>
</dbReference>
<evidence type="ECO:0000313" key="4">
    <source>
        <dbReference type="Proteomes" id="UP000619761"/>
    </source>
</evidence>
<dbReference type="EMBL" id="BMYZ01000001">
    <property type="protein sequence ID" value="GGY71139.1"/>
    <property type="molecule type" value="Genomic_DNA"/>
</dbReference>
<evidence type="ECO:0000256" key="1">
    <source>
        <dbReference type="RuleBase" id="RU364000"/>
    </source>
</evidence>
<dbReference type="InterPro" id="IPR036291">
    <property type="entry name" value="NAD(P)-bd_dom_sf"/>
</dbReference>
<keyword evidence="1" id="KW-0560">Oxidoreductase</keyword>
<dbReference type="Proteomes" id="UP000619761">
    <property type="component" value="Unassembled WGS sequence"/>
</dbReference>
<sequence>MTTENFMKAVGLKAYLPISDTNSLVDVQLPVPTPGERDLLIKVEAISVNPVDTKVRSPKSKVEENYRVLGWDAVGTVVAVGSKVELFNAGDEVFYAGDITRPGSNSEFQLVDERIAGRKPKSLSNAEAAALPLTAITASEGLFERLGISEGKSAGKTLLIIGGAGGVGSIAIQLAKQISGLKIIATASRPESADWCRSLGADVVIDHHKDMVQEFRAQGIQYADYIFCLNSTAKYWPVMSELIAPQSIICSIVEPEAPLDLNLLKSKSAHFVWEFMFTRSMYKTADMVEQHNILNRLADLIDAGKIKTSLSKTLSPINAENLRLAHTAIETGKTIGKIALTDW</sequence>
<dbReference type="PANTHER" id="PTHR44013">
    <property type="entry name" value="ZINC-TYPE ALCOHOL DEHYDROGENASE-LIKE PROTEIN C16A3.02C"/>
    <property type="match status" value="1"/>
</dbReference>
<proteinExistence type="inferred from homology"/>
<keyword evidence="1" id="KW-0862">Zinc</keyword>
<dbReference type="InterPro" id="IPR013154">
    <property type="entry name" value="ADH-like_N"/>
</dbReference>
<dbReference type="InterPro" id="IPR002364">
    <property type="entry name" value="Quin_OxRdtase/zeta-crystal_CS"/>
</dbReference>
<keyword evidence="4" id="KW-1185">Reference proteome</keyword>
<dbReference type="SUPFAM" id="SSF51735">
    <property type="entry name" value="NAD(P)-binding Rossmann-fold domains"/>
    <property type="match status" value="1"/>
</dbReference>
<evidence type="ECO:0000313" key="3">
    <source>
        <dbReference type="EMBL" id="GGY71139.1"/>
    </source>
</evidence>
<dbReference type="CDD" id="cd08252">
    <property type="entry name" value="AL_MDR"/>
    <property type="match status" value="1"/>
</dbReference>
<dbReference type="Pfam" id="PF13602">
    <property type="entry name" value="ADH_zinc_N_2"/>
    <property type="match status" value="1"/>
</dbReference>
<feature type="domain" description="Enoyl reductase (ER)" evidence="2">
    <location>
        <begin position="19"/>
        <end position="340"/>
    </location>
</feature>
<organism evidence="3 4">
    <name type="scientific">Cellvibrio zantedeschiae</name>
    <dbReference type="NCBI Taxonomy" id="1237077"/>
    <lineage>
        <taxon>Bacteria</taxon>
        <taxon>Pseudomonadati</taxon>
        <taxon>Pseudomonadota</taxon>
        <taxon>Gammaproteobacteria</taxon>
        <taxon>Cellvibrionales</taxon>
        <taxon>Cellvibrionaceae</taxon>
        <taxon>Cellvibrio</taxon>
    </lineage>
</organism>
<accession>A0ABQ3AZ99</accession>
<dbReference type="InterPro" id="IPR011032">
    <property type="entry name" value="GroES-like_sf"/>
</dbReference>
<gene>
    <name evidence="3" type="ORF">GCM10011613_14650</name>
</gene>
<name>A0ABQ3AZ99_9GAMM</name>
<keyword evidence="1" id="KW-0479">Metal-binding</keyword>
<dbReference type="Pfam" id="PF08240">
    <property type="entry name" value="ADH_N"/>
    <property type="match status" value="1"/>
</dbReference>
<evidence type="ECO:0000259" key="2">
    <source>
        <dbReference type="SMART" id="SM00829"/>
    </source>
</evidence>
<dbReference type="Gene3D" id="3.40.50.720">
    <property type="entry name" value="NAD(P)-binding Rossmann-like Domain"/>
    <property type="match status" value="1"/>
</dbReference>
<comment type="similarity">
    <text evidence="1">Belongs to the zinc-containing alcohol dehydrogenase family. Quinone oxidoreductase subfamily.</text>
</comment>
<dbReference type="NCBIfam" id="TIGR02817">
    <property type="entry name" value="adh_fam_1"/>
    <property type="match status" value="1"/>
</dbReference>
<dbReference type="InterPro" id="IPR052733">
    <property type="entry name" value="Chloroplast_QOR"/>
</dbReference>
<comment type="caution">
    <text evidence="3">The sequence shown here is derived from an EMBL/GenBank/DDBJ whole genome shotgun (WGS) entry which is preliminary data.</text>
</comment>
<dbReference type="PROSITE" id="PS01162">
    <property type="entry name" value="QOR_ZETA_CRYSTAL"/>
    <property type="match status" value="1"/>
</dbReference>
<dbReference type="InterPro" id="IPR014182">
    <property type="entry name" value="ADH_Zn_typ-1"/>
</dbReference>
<reference evidence="4" key="1">
    <citation type="journal article" date="2019" name="Int. J. Syst. Evol. Microbiol.">
        <title>The Global Catalogue of Microorganisms (GCM) 10K type strain sequencing project: providing services to taxonomists for standard genome sequencing and annotation.</title>
        <authorList>
            <consortium name="The Broad Institute Genomics Platform"/>
            <consortium name="The Broad Institute Genome Sequencing Center for Infectious Disease"/>
            <person name="Wu L."/>
            <person name="Ma J."/>
        </authorList>
    </citation>
    <scope>NUCLEOTIDE SEQUENCE [LARGE SCALE GENOMIC DNA]</scope>
    <source>
        <strain evidence="4">KCTC 32239</strain>
    </source>
</reference>
<protein>
    <recommendedName>
        <fullName evidence="1">Zinc-type alcohol dehydrogenase-like protein</fullName>
    </recommendedName>
</protein>